<evidence type="ECO:0000313" key="5">
    <source>
        <dbReference type="EMBL" id="BAV88070.1"/>
    </source>
</evidence>
<keyword evidence="6" id="KW-1185">Reference proteome</keyword>
<evidence type="ECO:0000256" key="3">
    <source>
        <dbReference type="ARBA" id="ARBA00022741"/>
    </source>
</evidence>
<dbReference type="PANTHER" id="PTHR43553:SF24">
    <property type="entry name" value="ENERGY-COUPLING FACTOR TRANSPORTER ATP-BINDING PROTEIN ECFA1"/>
    <property type="match status" value="1"/>
</dbReference>
<name>A0A2Z5R0K6_9MICC</name>
<accession>A0A2Z5R0K6</accession>
<dbReference type="PANTHER" id="PTHR43553">
    <property type="entry name" value="HEAVY METAL TRANSPORTER"/>
    <property type="match status" value="1"/>
</dbReference>
<sequence>MFFSRRRVAETSQEAADTPCYLRTHQVTVTVDLPDGGNQRILDSVTVRLEAPRTAVLGLNGSGKSTFLGLFNGLVHPSEGTVEVNGVDALAHPHKARQQVGMIFSDPAAQLIMPTVREDIELSLRRNPTLTRKQRLHKAHELLAQRGIEDKQDQSVFSLSGGEKQLVALTSVLATDPRVLLLDEPTTLLDLRNRLNLMRHFNTLNQMLVISTHDLDLAAAACDEAIILHEGRLMAHGAAADTVRTYRNWCSHGFPHEHTRGGAADTLGSDDE</sequence>
<evidence type="ECO:0000313" key="6">
    <source>
        <dbReference type="Proteomes" id="UP000250241"/>
    </source>
</evidence>
<keyword evidence="2" id="KW-0813">Transport</keyword>
<dbReference type="SMART" id="SM00382">
    <property type="entry name" value="AAA"/>
    <property type="match status" value="1"/>
</dbReference>
<dbReference type="KEGG" id="raj:RA11412_1771"/>
<dbReference type="SUPFAM" id="SSF52540">
    <property type="entry name" value="P-loop containing nucleoside triphosphate hydrolases"/>
    <property type="match status" value="1"/>
</dbReference>
<dbReference type="GO" id="GO:0005524">
    <property type="term" value="F:ATP binding"/>
    <property type="evidence" value="ECO:0007669"/>
    <property type="project" value="UniProtKB-KW"/>
</dbReference>
<reference evidence="5 6" key="1">
    <citation type="submission" date="2016-10" db="EMBL/GenBank/DDBJ databases">
        <title>Genome sequence of Rothia aeria strain JCM11412.</title>
        <authorList>
            <person name="Nambu T."/>
        </authorList>
    </citation>
    <scope>NUCLEOTIDE SEQUENCE [LARGE SCALE GENOMIC DNA]</scope>
    <source>
        <strain evidence="5 6">JCM 11412</strain>
    </source>
</reference>
<proteinExistence type="inferred from homology"/>
<dbReference type="Proteomes" id="UP000250241">
    <property type="component" value="Chromosome"/>
</dbReference>
<dbReference type="CDD" id="cd03225">
    <property type="entry name" value="ABC_cobalt_CbiO_domain1"/>
    <property type="match status" value="1"/>
</dbReference>
<keyword evidence="4" id="KW-0067">ATP-binding</keyword>
<dbReference type="GeneID" id="93860834"/>
<comment type="similarity">
    <text evidence="1">Belongs to the ABC transporter superfamily.</text>
</comment>
<dbReference type="InterPro" id="IPR050095">
    <property type="entry name" value="ECF_ABC_transporter_ATP-bd"/>
</dbReference>
<keyword evidence="3" id="KW-0547">Nucleotide-binding</keyword>
<dbReference type="InterPro" id="IPR003439">
    <property type="entry name" value="ABC_transporter-like_ATP-bd"/>
</dbReference>
<dbReference type="InterPro" id="IPR015856">
    <property type="entry name" value="ABC_transpr_CbiO/EcfA_su"/>
</dbReference>
<gene>
    <name evidence="5" type="ORF">RA11412_1771</name>
</gene>
<dbReference type="Gene3D" id="3.40.50.300">
    <property type="entry name" value="P-loop containing nucleotide triphosphate hydrolases"/>
    <property type="match status" value="1"/>
</dbReference>
<dbReference type="GO" id="GO:0042626">
    <property type="term" value="F:ATPase-coupled transmembrane transporter activity"/>
    <property type="evidence" value="ECO:0007669"/>
    <property type="project" value="TreeGrafter"/>
</dbReference>
<dbReference type="PROSITE" id="PS50893">
    <property type="entry name" value="ABC_TRANSPORTER_2"/>
    <property type="match status" value="1"/>
</dbReference>
<dbReference type="InterPro" id="IPR003593">
    <property type="entry name" value="AAA+_ATPase"/>
</dbReference>
<evidence type="ECO:0000256" key="1">
    <source>
        <dbReference type="ARBA" id="ARBA00005417"/>
    </source>
</evidence>
<dbReference type="GO" id="GO:0043190">
    <property type="term" value="C:ATP-binding cassette (ABC) transporter complex"/>
    <property type="evidence" value="ECO:0007669"/>
    <property type="project" value="TreeGrafter"/>
</dbReference>
<dbReference type="RefSeq" id="WP_128087767.1">
    <property type="nucleotide sequence ID" value="NZ_CBDEQU010000067.1"/>
</dbReference>
<organism evidence="5 6">
    <name type="scientific">Rothia aeria</name>
    <dbReference type="NCBI Taxonomy" id="172042"/>
    <lineage>
        <taxon>Bacteria</taxon>
        <taxon>Bacillati</taxon>
        <taxon>Actinomycetota</taxon>
        <taxon>Actinomycetes</taxon>
        <taxon>Micrococcales</taxon>
        <taxon>Micrococcaceae</taxon>
        <taxon>Rothia</taxon>
    </lineage>
</organism>
<evidence type="ECO:0000256" key="4">
    <source>
        <dbReference type="ARBA" id="ARBA00022840"/>
    </source>
</evidence>
<dbReference type="GO" id="GO:0016887">
    <property type="term" value="F:ATP hydrolysis activity"/>
    <property type="evidence" value="ECO:0007669"/>
    <property type="project" value="InterPro"/>
</dbReference>
<protein>
    <submittedName>
        <fullName evidence="5">ATPase component BioM</fullName>
    </submittedName>
</protein>
<dbReference type="EMBL" id="AP017895">
    <property type="protein sequence ID" value="BAV88070.1"/>
    <property type="molecule type" value="Genomic_DNA"/>
</dbReference>
<evidence type="ECO:0000256" key="2">
    <source>
        <dbReference type="ARBA" id="ARBA00022448"/>
    </source>
</evidence>
<dbReference type="Pfam" id="PF00005">
    <property type="entry name" value="ABC_tran"/>
    <property type="match status" value="1"/>
</dbReference>
<dbReference type="AlphaFoldDB" id="A0A2Z5R0K6"/>
<dbReference type="InterPro" id="IPR027417">
    <property type="entry name" value="P-loop_NTPase"/>
</dbReference>